<keyword evidence="4" id="KW-0902">Two-component regulatory system</keyword>
<evidence type="ECO:0000256" key="6">
    <source>
        <dbReference type="ARBA" id="ARBA00023125"/>
    </source>
</evidence>
<evidence type="ECO:0000313" key="12">
    <source>
        <dbReference type="Proteomes" id="UP001595882"/>
    </source>
</evidence>
<dbReference type="Pfam" id="PF12833">
    <property type="entry name" value="HTH_18"/>
    <property type="match status" value="1"/>
</dbReference>
<evidence type="ECO:0000256" key="4">
    <source>
        <dbReference type="ARBA" id="ARBA00023012"/>
    </source>
</evidence>
<dbReference type="SMART" id="SM00448">
    <property type="entry name" value="REC"/>
    <property type="match status" value="1"/>
</dbReference>
<dbReference type="InterPro" id="IPR018062">
    <property type="entry name" value="HTH_AraC-typ_CS"/>
</dbReference>
<dbReference type="PROSITE" id="PS01124">
    <property type="entry name" value="HTH_ARAC_FAMILY_2"/>
    <property type="match status" value="1"/>
</dbReference>
<dbReference type="Gene3D" id="3.40.50.2300">
    <property type="match status" value="1"/>
</dbReference>
<sequence length="400" mass="46559">MAKWKVVIADDECIIRDGIRSAVNWSELDMKVVGEAEDGEEAVELALNEEINILLIDLNMPILNGIEAMKQIKKKIDCKMIVISGYDDFSYAQEAIRLQVEDYLLKPVNPEKLNEILYGVKNELERREKQEVYIEQATNSFKKNHSQLKERFFTDWINNTLSDSEIKAQLEFLQLPIETPEHVLLIKWSEEEINHVLLSENDRKIYLSAIENITKEIVEDYVTVILQDQTKWIQVFIWDKVVRDLPIEIEAAVKLYTNQVVYVQMVNTGGKGYQQLTHAYERCKNEINDYIHLSPIVKQALTYMRKHYCKADLTLESIAENLHVSAVYLSKMIKKDLGETYVHIVTKMRIKKAKELLKCPDLNIRDVAETVGYDSQHYFSTSFKKVEGMSPKQYKTKNLQ</sequence>
<dbReference type="InterPro" id="IPR018060">
    <property type="entry name" value="HTH_AraC"/>
</dbReference>
<dbReference type="PROSITE" id="PS50110">
    <property type="entry name" value="RESPONSE_REGULATORY"/>
    <property type="match status" value="1"/>
</dbReference>
<gene>
    <name evidence="11" type="ORF">ACFOY7_03640</name>
</gene>
<evidence type="ECO:0000313" key="11">
    <source>
        <dbReference type="EMBL" id="MFC4402165.1"/>
    </source>
</evidence>
<dbReference type="SMART" id="SM00342">
    <property type="entry name" value="HTH_ARAC"/>
    <property type="match status" value="1"/>
</dbReference>
<dbReference type="PROSITE" id="PS00041">
    <property type="entry name" value="HTH_ARAC_FAMILY_1"/>
    <property type="match status" value="1"/>
</dbReference>
<dbReference type="EMBL" id="JBHSDT010000003">
    <property type="protein sequence ID" value="MFC4402165.1"/>
    <property type="molecule type" value="Genomic_DNA"/>
</dbReference>
<dbReference type="CDD" id="cd17536">
    <property type="entry name" value="REC_YesN-like"/>
    <property type="match status" value="1"/>
</dbReference>
<evidence type="ECO:0000256" key="2">
    <source>
        <dbReference type="ARBA" id="ARBA00022490"/>
    </source>
</evidence>
<dbReference type="PANTHER" id="PTHR42713:SF3">
    <property type="entry name" value="TRANSCRIPTIONAL REGULATORY PROTEIN HPTR"/>
    <property type="match status" value="1"/>
</dbReference>
<keyword evidence="12" id="KW-1185">Reference proteome</keyword>
<organism evidence="11 12">
    <name type="scientific">Gracilibacillus xinjiangensis</name>
    <dbReference type="NCBI Taxonomy" id="1193282"/>
    <lineage>
        <taxon>Bacteria</taxon>
        <taxon>Bacillati</taxon>
        <taxon>Bacillota</taxon>
        <taxon>Bacilli</taxon>
        <taxon>Bacillales</taxon>
        <taxon>Bacillaceae</taxon>
        <taxon>Gracilibacillus</taxon>
    </lineage>
</organism>
<keyword evidence="3 8" id="KW-0597">Phosphoprotein</keyword>
<name>A0ABV8WQU8_9BACI</name>
<dbReference type="SUPFAM" id="SSF46689">
    <property type="entry name" value="Homeodomain-like"/>
    <property type="match status" value="1"/>
</dbReference>
<evidence type="ECO:0000256" key="7">
    <source>
        <dbReference type="ARBA" id="ARBA00023163"/>
    </source>
</evidence>
<dbReference type="InterPro" id="IPR011006">
    <property type="entry name" value="CheY-like_superfamily"/>
</dbReference>
<dbReference type="InterPro" id="IPR051552">
    <property type="entry name" value="HptR"/>
</dbReference>
<accession>A0ABV8WQU8</accession>
<comment type="caution">
    <text evidence="11">The sequence shown here is derived from an EMBL/GenBank/DDBJ whole genome shotgun (WGS) entry which is preliminary data.</text>
</comment>
<feature type="domain" description="HTH araC/xylS-type" evidence="9">
    <location>
        <begin position="298"/>
        <end position="397"/>
    </location>
</feature>
<evidence type="ECO:0000256" key="5">
    <source>
        <dbReference type="ARBA" id="ARBA00023015"/>
    </source>
</evidence>
<feature type="domain" description="Response regulatory" evidence="10">
    <location>
        <begin position="5"/>
        <end position="121"/>
    </location>
</feature>
<keyword evidence="7" id="KW-0804">Transcription</keyword>
<evidence type="ECO:0000259" key="10">
    <source>
        <dbReference type="PROSITE" id="PS50110"/>
    </source>
</evidence>
<evidence type="ECO:0000256" key="1">
    <source>
        <dbReference type="ARBA" id="ARBA00004496"/>
    </source>
</evidence>
<dbReference type="PANTHER" id="PTHR42713">
    <property type="entry name" value="HISTIDINE KINASE-RELATED"/>
    <property type="match status" value="1"/>
</dbReference>
<proteinExistence type="predicted"/>
<dbReference type="SUPFAM" id="SSF52172">
    <property type="entry name" value="CheY-like"/>
    <property type="match status" value="1"/>
</dbReference>
<dbReference type="InterPro" id="IPR009057">
    <property type="entry name" value="Homeodomain-like_sf"/>
</dbReference>
<evidence type="ECO:0000259" key="9">
    <source>
        <dbReference type="PROSITE" id="PS01124"/>
    </source>
</evidence>
<evidence type="ECO:0000256" key="3">
    <source>
        <dbReference type="ARBA" id="ARBA00022553"/>
    </source>
</evidence>
<feature type="modified residue" description="4-aspartylphosphate" evidence="8">
    <location>
        <position position="57"/>
    </location>
</feature>
<evidence type="ECO:0000256" key="8">
    <source>
        <dbReference type="PROSITE-ProRule" id="PRU00169"/>
    </source>
</evidence>
<dbReference type="Proteomes" id="UP001595882">
    <property type="component" value="Unassembled WGS sequence"/>
</dbReference>
<reference evidence="12" key="1">
    <citation type="journal article" date="2019" name="Int. J. Syst. Evol. Microbiol.">
        <title>The Global Catalogue of Microorganisms (GCM) 10K type strain sequencing project: providing services to taxonomists for standard genome sequencing and annotation.</title>
        <authorList>
            <consortium name="The Broad Institute Genomics Platform"/>
            <consortium name="The Broad Institute Genome Sequencing Center for Infectious Disease"/>
            <person name="Wu L."/>
            <person name="Ma J."/>
        </authorList>
    </citation>
    <scope>NUCLEOTIDE SEQUENCE [LARGE SCALE GENOMIC DNA]</scope>
    <source>
        <strain evidence="12">CCUG 37865</strain>
    </source>
</reference>
<dbReference type="Pfam" id="PF00072">
    <property type="entry name" value="Response_reg"/>
    <property type="match status" value="1"/>
</dbReference>
<dbReference type="Gene3D" id="1.10.10.60">
    <property type="entry name" value="Homeodomain-like"/>
    <property type="match status" value="2"/>
</dbReference>
<dbReference type="InterPro" id="IPR020449">
    <property type="entry name" value="Tscrpt_reg_AraC-type_HTH"/>
</dbReference>
<keyword evidence="2" id="KW-0963">Cytoplasm</keyword>
<keyword evidence="6" id="KW-0238">DNA-binding</keyword>
<comment type="subcellular location">
    <subcellularLocation>
        <location evidence="1">Cytoplasm</location>
    </subcellularLocation>
</comment>
<protein>
    <submittedName>
        <fullName evidence="11">Response regulator</fullName>
    </submittedName>
</protein>
<keyword evidence="5" id="KW-0805">Transcription regulation</keyword>
<dbReference type="InterPro" id="IPR001789">
    <property type="entry name" value="Sig_transdc_resp-reg_receiver"/>
</dbReference>
<dbReference type="RefSeq" id="WP_390249488.1">
    <property type="nucleotide sequence ID" value="NZ_JBHSDT010000003.1"/>
</dbReference>
<dbReference type="PRINTS" id="PR00032">
    <property type="entry name" value="HTHARAC"/>
</dbReference>